<keyword evidence="1" id="KW-0812">Transmembrane</keyword>
<dbReference type="EMBL" id="MHSZ01000002">
    <property type="protein sequence ID" value="OHA54102.1"/>
    <property type="molecule type" value="Genomic_DNA"/>
</dbReference>
<evidence type="ECO:0000256" key="1">
    <source>
        <dbReference type="SAM" id="Phobius"/>
    </source>
</evidence>
<evidence type="ECO:0000313" key="2">
    <source>
        <dbReference type="EMBL" id="OHA54102.1"/>
    </source>
</evidence>
<feature type="transmembrane region" description="Helical" evidence="1">
    <location>
        <begin position="128"/>
        <end position="149"/>
    </location>
</feature>
<keyword evidence="1" id="KW-1133">Transmembrane helix</keyword>
<dbReference type="Proteomes" id="UP000177865">
    <property type="component" value="Unassembled WGS sequence"/>
</dbReference>
<keyword evidence="1" id="KW-0472">Membrane</keyword>
<accession>A0A1G2Q2P9</accession>
<organism evidence="2 3">
    <name type="scientific">Candidatus Terrybacteria bacterium RIFCSPLOWO2_01_FULL_58_14</name>
    <dbReference type="NCBI Taxonomy" id="1802369"/>
    <lineage>
        <taxon>Bacteria</taxon>
        <taxon>Candidatus Terryibacteriota</taxon>
    </lineage>
</organism>
<dbReference type="Pfam" id="PF13196">
    <property type="entry name" value="DUF4012"/>
    <property type="match status" value="1"/>
</dbReference>
<reference evidence="2 3" key="1">
    <citation type="journal article" date="2016" name="Nat. Commun.">
        <title>Thousands of microbial genomes shed light on interconnected biogeochemical processes in an aquifer system.</title>
        <authorList>
            <person name="Anantharaman K."/>
            <person name="Brown C.T."/>
            <person name="Hug L.A."/>
            <person name="Sharon I."/>
            <person name="Castelle C.J."/>
            <person name="Probst A.J."/>
            <person name="Thomas B.C."/>
            <person name="Singh A."/>
            <person name="Wilkins M.J."/>
            <person name="Karaoz U."/>
            <person name="Brodie E.L."/>
            <person name="Williams K.H."/>
            <person name="Hubbard S.S."/>
            <person name="Banfield J.F."/>
        </authorList>
    </citation>
    <scope>NUCLEOTIDE SEQUENCE [LARGE SCALE GENOMIC DNA]</scope>
</reference>
<sequence>MRFVLPQLHDIRHRKLSGVLDLERMRVSPAVLDLRTSRGEVDASFVRRALPVHVTEAERIAMHVAFAVALTKAGMRNSEQSDPYGSSSHREESSILEMVPAAMPQESSFRELQGIATSFTRPRLPKTFVLGLLIAALLVPSLAAIAGAATMERSLVNAASDAVRALETAAGAMKELDSGAAEGAFGEAEEQFRDAHRELTSVGLGALSLLAELPLSAKLTTGKALLEAGEDIAAGGIHMSRALGMVRLISPETLLAAVAPLAESPHSQKNASAQEFGDFEQELTSAANLLASAARSLERVDAGVVPEPYRERVVRLKAALPQIRSGIETLEESAHALAGILGMQGTRRYLVLLQNASERRPTGGFIGNVAIATVRNGRLEELRVEDSYLFDGQLVRYTVPPKPIQDISAAWSLHDANWFRDFPTSAKVAAGFFEETGALTPDGVIAVNSRTLERLLEVMGPVTVPGGPSVDSRSFVDLLNTIGADQRPGETTQVRMMSSLLPALLARFPQVRAEGDAGAGALEALRESVLAGDLMVWFRDLEEEAFAKFLGASGALPSANSDFLAIVAANINGFKTDRVIEESVRHEAVVDADGGVVDTVTLTRQHRGNERQEQFYRQVNKTYLRILVPQGAELLAAEGFTCDPYEPPMDYRAAEYRVHEELAVLEATTHPSDGNACVEIGEESGKASFGGWVFVSPGETLAVRLTYRLPLRLQGPVDSYRLLVAKQPGSEPMFSAVLRAPPGWRIAWHDEGFADGGSGEFATFPEPLVRNRFFGAVLVR</sequence>
<comment type="caution">
    <text evidence="2">The sequence shown here is derived from an EMBL/GenBank/DDBJ whole genome shotgun (WGS) entry which is preliminary data.</text>
</comment>
<gene>
    <name evidence="2" type="ORF">A2991_03680</name>
</gene>
<dbReference type="InterPro" id="IPR025101">
    <property type="entry name" value="DUF4012"/>
</dbReference>
<proteinExistence type="predicted"/>
<evidence type="ECO:0008006" key="4">
    <source>
        <dbReference type="Google" id="ProtNLM"/>
    </source>
</evidence>
<name>A0A1G2Q2P9_9BACT</name>
<dbReference type="AlphaFoldDB" id="A0A1G2Q2P9"/>
<evidence type="ECO:0000313" key="3">
    <source>
        <dbReference type="Proteomes" id="UP000177865"/>
    </source>
</evidence>
<protein>
    <recommendedName>
        <fullName evidence="4">DUF4012 domain-containing protein</fullName>
    </recommendedName>
</protein>